<dbReference type="InterPro" id="IPR011995">
    <property type="entry name" value="OMPdecase_type-2"/>
</dbReference>
<organism evidence="9 10">
    <name type="scientific">Boudabousia liubingyangii</name>
    <dbReference type="NCBI Taxonomy" id="1921764"/>
    <lineage>
        <taxon>Bacteria</taxon>
        <taxon>Bacillati</taxon>
        <taxon>Actinomycetota</taxon>
        <taxon>Actinomycetes</taxon>
        <taxon>Actinomycetales</taxon>
        <taxon>Actinomycetaceae</taxon>
        <taxon>Boudabousia</taxon>
    </lineage>
</organism>
<evidence type="ECO:0000313" key="9">
    <source>
        <dbReference type="EMBL" id="OKL49113.1"/>
    </source>
</evidence>
<dbReference type="GO" id="GO:0006207">
    <property type="term" value="P:'de novo' pyrimidine nucleobase biosynthetic process"/>
    <property type="evidence" value="ECO:0007669"/>
    <property type="project" value="InterPro"/>
</dbReference>
<comment type="similarity">
    <text evidence="2">Belongs to the OMP decarboxylase family. Type 2 subfamily.</text>
</comment>
<evidence type="ECO:0000313" key="10">
    <source>
        <dbReference type="Proteomes" id="UP000186785"/>
    </source>
</evidence>
<accession>A0A1Q5PNJ5</accession>
<dbReference type="CDD" id="cd04725">
    <property type="entry name" value="OMP_decarboxylase_like"/>
    <property type="match status" value="1"/>
</dbReference>
<dbReference type="InterPro" id="IPR018089">
    <property type="entry name" value="OMPdecase_AS"/>
</dbReference>
<dbReference type="OrthoDB" id="9808470at2"/>
<keyword evidence="4" id="KW-0665">Pyrimidine biosynthesis</keyword>
<evidence type="ECO:0000256" key="3">
    <source>
        <dbReference type="ARBA" id="ARBA00022793"/>
    </source>
</evidence>
<evidence type="ECO:0000256" key="1">
    <source>
        <dbReference type="ARBA" id="ARBA00004861"/>
    </source>
</evidence>
<sequence>MSKTNFGERLAAKVEEFGPVCVGVDPHPASLASWQLSDSAEGVRNFAFEMLNALGDRVAIFKPQAALFERHGVAGMTALADFLGACREEGVLTILDAKRGDIGSTMTAYAQAFMTPGADFEADAVTLSPFLGVGSLQPAFELAAENNKGAFILALTSNPEGASIQHCVSAVDSVSVAARVAQEVQERNNLLSEGAHGSFGLVVGATVGDAARRVGLDFSDFTGPLLAPGVGAQGAGGKEIREVFGTPAPFVLASASRSVAAGGPQATGLQEAFSKTVLEAKGALS</sequence>
<dbReference type="InterPro" id="IPR013785">
    <property type="entry name" value="Aldolase_TIM"/>
</dbReference>
<dbReference type="SMART" id="SM00934">
    <property type="entry name" value="OMPdecase"/>
    <property type="match status" value="1"/>
</dbReference>
<dbReference type="Gene3D" id="3.20.20.70">
    <property type="entry name" value="Aldolase class I"/>
    <property type="match status" value="1"/>
</dbReference>
<evidence type="ECO:0000256" key="2">
    <source>
        <dbReference type="ARBA" id="ARBA00008847"/>
    </source>
</evidence>
<dbReference type="EC" id="4.1.1.23" evidence="7"/>
<dbReference type="PROSITE" id="PS00156">
    <property type="entry name" value="OMPDECASE"/>
    <property type="match status" value="1"/>
</dbReference>
<dbReference type="GO" id="GO:0004590">
    <property type="term" value="F:orotidine-5'-phosphate decarboxylase activity"/>
    <property type="evidence" value="ECO:0007669"/>
    <property type="project" value="UniProtKB-UniRule"/>
</dbReference>
<evidence type="ECO:0000256" key="4">
    <source>
        <dbReference type="ARBA" id="ARBA00022975"/>
    </source>
</evidence>
<gene>
    <name evidence="9" type="ORF">BSR29_04580</name>
</gene>
<keyword evidence="10" id="KW-1185">Reference proteome</keyword>
<proteinExistence type="inferred from homology"/>
<dbReference type="UniPathway" id="UPA00070">
    <property type="reaction ID" value="UER00120"/>
</dbReference>
<dbReference type="GO" id="GO:0044205">
    <property type="term" value="P:'de novo' UMP biosynthetic process"/>
    <property type="evidence" value="ECO:0007669"/>
    <property type="project" value="UniProtKB-UniPathway"/>
</dbReference>
<dbReference type="PANTHER" id="PTHR43375">
    <property type="entry name" value="OROTIDINE 5'-PHOSPHATE DECARBOXYLASE"/>
    <property type="match status" value="1"/>
</dbReference>
<dbReference type="InterPro" id="IPR011060">
    <property type="entry name" value="RibuloseP-bd_barrel"/>
</dbReference>
<dbReference type="EMBL" id="MQSV01000002">
    <property type="protein sequence ID" value="OKL49113.1"/>
    <property type="molecule type" value="Genomic_DNA"/>
</dbReference>
<dbReference type="Pfam" id="PF00215">
    <property type="entry name" value="OMPdecase"/>
    <property type="match status" value="1"/>
</dbReference>
<evidence type="ECO:0000256" key="5">
    <source>
        <dbReference type="ARBA" id="ARBA00023239"/>
    </source>
</evidence>
<dbReference type="SUPFAM" id="SSF51366">
    <property type="entry name" value="Ribulose-phoshate binding barrel"/>
    <property type="match status" value="1"/>
</dbReference>
<dbReference type="Proteomes" id="UP000186785">
    <property type="component" value="Unassembled WGS sequence"/>
</dbReference>
<reference evidence="9 10" key="1">
    <citation type="submission" date="2016-11" db="EMBL/GenBank/DDBJ databases">
        <title>Actinomyces gypaetusis sp. nov. isolated from the vulture Gypaetus barbatus in Qinghai Tibet Plateau China.</title>
        <authorList>
            <person name="Meng X."/>
        </authorList>
    </citation>
    <scope>NUCLEOTIDE SEQUENCE [LARGE SCALE GENOMIC DNA]</scope>
    <source>
        <strain evidence="9 10">VUL4_2</strain>
    </source>
</reference>
<keyword evidence="3" id="KW-0210">Decarboxylase</keyword>
<dbReference type="STRING" id="1921764.BSR28_04145"/>
<dbReference type="RefSeq" id="WP_073709101.1">
    <property type="nucleotide sequence ID" value="NZ_MQSV01000002.1"/>
</dbReference>
<protein>
    <recommendedName>
        <fullName evidence="7">Orotidine-5'-phosphate decarboxylase</fullName>
        <ecNumber evidence="7">4.1.1.23</ecNumber>
    </recommendedName>
</protein>
<dbReference type="AlphaFoldDB" id="A0A1Q5PNJ5"/>
<name>A0A1Q5PNJ5_9ACTO</name>
<dbReference type="PANTHER" id="PTHR43375:SF1">
    <property type="entry name" value="OROTIDINE 5'-PHOSPHATE DECARBOXYLASE"/>
    <property type="match status" value="1"/>
</dbReference>
<keyword evidence="5" id="KW-0456">Lyase</keyword>
<evidence type="ECO:0000256" key="7">
    <source>
        <dbReference type="NCBIfam" id="TIGR02127"/>
    </source>
</evidence>
<dbReference type="NCBIfam" id="TIGR02127">
    <property type="entry name" value="pyrF_sub2"/>
    <property type="match status" value="1"/>
</dbReference>
<dbReference type="InterPro" id="IPR001754">
    <property type="entry name" value="OMPdeCOase_dom"/>
</dbReference>
<feature type="domain" description="Orotidine 5'-phosphate decarboxylase" evidence="8">
    <location>
        <begin position="19"/>
        <end position="272"/>
    </location>
</feature>
<comment type="catalytic activity">
    <reaction evidence="6">
        <text>orotidine 5'-phosphate + H(+) = UMP + CO2</text>
        <dbReference type="Rhea" id="RHEA:11596"/>
        <dbReference type="ChEBI" id="CHEBI:15378"/>
        <dbReference type="ChEBI" id="CHEBI:16526"/>
        <dbReference type="ChEBI" id="CHEBI:57538"/>
        <dbReference type="ChEBI" id="CHEBI:57865"/>
        <dbReference type="EC" id="4.1.1.23"/>
    </reaction>
</comment>
<comment type="caution">
    <text evidence="9">The sequence shown here is derived from an EMBL/GenBank/DDBJ whole genome shotgun (WGS) entry which is preliminary data.</text>
</comment>
<evidence type="ECO:0000259" key="8">
    <source>
        <dbReference type="SMART" id="SM00934"/>
    </source>
</evidence>
<comment type="pathway">
    <text evidence="1">Pyrimidine metabolism; UMP biosynthesis via de novo pathway; UMP from orotate: step 2/2.</text>
</comment>
<evidence type="ECO:0000256" key="6">
    <source>
        <dbReference type="ARBA" id="ARBA00049157"/>
    </source>
</evidence>